<evidence type="ECO:0000313" key="3">
    <source>
        <dbReference type="Proteomes" id="UP000708208"/>
    </source>
</evidence>
<accession>A0A8J2K9H5</accession>
<proteinExistence type="predicted"/>
<sequence>MFFALVIILACIFTAECGYFGCNDPEGADVNIYLRSHENKTCGIFHVLFPKTYKLNETTTCRCTKKYKVTCRTIEIVNATITTAATSDHKNADLIPDQDMKQGFLPSYLELNINAFEEPVKKEEVEENDDIRKDTNE</sequence>
<reference evidence="2" key="1">
    <citation type="submission" date="2021-06" db="EMBL/GenBank/DDBJ databases">
        <authorList>
            <person name="Hodson N. C."/>
            <person name="Mongue J. A."/>
            <person name="Jaron S. K."/>
        </authorList>
    </citation>
    <scope>NUCLEOTIDE SEQUENCE</scope>
</reference>
<organism evidence="2 3">
    <name type="scientific">Allacma fusca</name>
    <dbReference type="NCBI Taxonomy" id="39272"/>
    <lineage>
        <taxon>Eukaryota</taxon>
        <taxon>Metazoa</taxon>
        <taxon>Ecdysozoa</taxon>
        <taxon>Arthropoda</taxon>
        <taxon>Hexapoda</taxon>
        <taxon>Collembola</taxon>
        <taxon>Symphypleona</taxon>
        <taxon>Sminthuridae</taxon>
        <taxon>Allacma</taxon>
    </lineage>
</organism>
<dbReference type="Proteomes" id="UP000708208">
    <property type="component" value="Unassembled WGS sequence"/>
</dbReference>
<dbReference type="EMBL" id="CAJVCH010224901">
    <property type="protein sequence ID" value="CAG7732103.1"/>
    <property type="molecule type" value="Genomic_DNA"/>
</dbReference>
<evidence type="ECO:0000313" key="2">
    <source>
        <dbReference type="EMBL" id="CAG7732103.1"/>
    </source>
</evidence>
<protein>
    <submittedName>
        <fullName evidence="2">Uncharacterized protein</fullName>
    </submittedName>
</protein>
<feature type="signal peptide" evidence="1">
    <location>
        <begin position="1"/>
        <end position="17"/>
    </location>
</feature>
<keyword evidence="1" id="KW-0732">Signal</keyword>
<comment type="caution">
    <text evidence="2">The sequence shown here is derived from an EMBL/GenBank/DDBJ whole genome shotgun (WGS) entry which is preliminary data.</text>
</comment>
<dbReference type="AlphaFoldDB" id="A0A8J2K9H5"/>
<feature type="chain" id="PRO_5035263612" evidence="1">
    <location>
        <begin position="18"/>
        <end position="137"/>
    </location>
</feature>
<name>A0A8J2K9H5_9HEXA</name>
<evidence type="ECO:0000256" key="1">
    <source>
        <dbReference type="SAM" id="SignalP"/>
    </source>
</evidence>
<gene>
    <name evidence="2" type="ORF">AFUS01_LOCUS20640</name>
</gene>
<keyword evidence="3" id="KW-1185">Reference proteome</keyword>